<sequence>MVPSPFDVGAEAVVVSSVLWLKLVVESVGALVIGIGMVASFVEFARTYVTHQIRDNKSVRQTLAGYMALALEFQLGADILATSVAPSWDMLGKLGAVAVLRTALNYFLTREMKQEEEARGHE</sequence>
<organism evidence="2 3">
    <name type="scientific">Mesorhizobium loti R88b</name>
    <dbReference type="NCBI Taxonomy" id="935548"/>
    <lineage>
        <taxon>Bacteria</taxon>
        <taxon>Pseudomonadati</taxon>
        <taxon>Pseudomonadota</taxon>
        <taxon>Alphaproteobacteria</taxon>
        <taxon>Hyphomicrobiales</taxon>
        <taxon>Phyllobacteriaceae</taxon>
        <taxon>Mesorhizobium</taxon>
    </lineage>
</organism>
<keyword evidence="1" id="KW-1133">Transmembrane helix</keyword>
<proteinExistence type="predicted"/>
<name>A0A6M7WHP2_RHILI</name>
<feature type="transmembrane region" description="Helical" evidence="1">
    <location>
        <begin position="20"/>
        <end position="42"/>
    </location>
</feature>
<protein>
    <submittedName>
        <fullName evidence="2">DUF1622 domain-containing protein</fullName>
    </submittedName>
</protein>
<keyword evidence="1" id="KW-0472">Membrane</keyword>
<keyword evidence="1" id="KW-0812">Transmembrane</keyword>
<evidence type="ECO:0000256" key="1">
    <source>
        <dbReference type="SAM" id="Phobius"/>
    </source>
</evidence>
<dbReference type="InterPro" id="IPR012427">
    <property type="entry name" value="DUF1622"/>
</dbReference>
<reference evidence="2 3" key="1">
    <citation type="submission" date="2018-10" db="EMBL/GenBank/DDBJ databases">
        <authorList>
            <person name="Perry B.J."/>
            <person name="Sullivan J.T."/>
            <person name="Murphy R.J.T."/>
            <person name="Ramsay J.P."/>
            <person name="Ronson C.W."/>
        </authorList>
    </citation>
    <scope>NUCLEOTIDE SEQUENCE [LARGE SCALE GENOMIC DNA]</scope>
    <source>
        <strain evidence="2 3">R88b</strain>
    </source>
</reference>
<feature type="transmembrane region" description="Helical" evidence="1">
    <location>
        <begin position="63"/>
        <end position="84"/>
    </location>
</feature>
<accession>A0A6M7WHP2</accession>
<evidence type="ECO:0000313" key="2">
    <source>
        <dbReference type="EMBL" id="QKD01932.1"/>
    </source>
</evidence>
<dbReference type="Pfam" id="PF07784">
    <property type="entry name" value="DUF1622"/>
    <property type="match status" value="1"/>
</dbReference>
<dbReference type="PANTHER" id="PTHR38468">
    <property type="entry name" value="SLL0939 PROTEIN"/>
    <property type="match status" value="1"/>
</dbReference>
<gene>
    <name evidence="2" type="ORF">EB235_10790</name>
</gene>
<dbReference type="PANTHER" id="PTHR38468:SF1">
    <property type="entry name" value="SLL0939 PROTEIN"/>
    <property type="match status" value="1"/>
</dbReference>
<dbReference type="EMBL" id="CP033367">
    <property type="protein sequence ID" value="QKD01932.1"/>
    <property type="molecule type" value="Genomic_DNA"/>
</dbReference>
<dbReference type="RefSeq" id="WP_027031012.1">
    <property type="nucleotide sequence ID" value="NZ_CP033367.1"/>
</dbReference>
<dbReference type="AlphaFoldDB" id="A0A6M7WHP2"/>
<dbReference type="Proteomes" id="UP000503017">
    <property type="component" value="Chromosome"/>
</dbReference>
<evidence type="ECO:0000313" key="3">
    <source>
        <dbReference type="Proteomes" id="UP000503017"/>
    </source>
</evidence>